<gene>
    <name evidence="1" type="ORF">LCGC14_0494920</name>
</gene>
<reference evidence="1" key="1">
    <citation type="journal article" date="2015" name="Nature">
        <title>Complex archaea that bridge the gap between prokaryotes and eukaryotes.</title>
        <authorList>
            <person name="Spang A."/>
            <person name="Saw J.H."/>
            <person name="Jorgensen S.L."/>
            <person name="Zaremba-Niedzwiedzka K."/>
            <person name="Martijn J."/>
            <person name="Lind A.E."/>
            <person name="van Eijk R."/>
            <person name="Schleper C."/>
            <person name="Guy L."/>
            <person name="Ettema T.J."/>
        </authorList>
    </citation>
    <scope>NUCLEOTIDE SEQUENCE</scope>
</reference>
<dbReference type="NCBIfam" id="NF041591">
    <property type="entry name" value="CxxC_VVA0879"/>
    <property type="match status" value="1"/>
</dbReference>
<proteinExistence type="predicted"/>
<dbReference type="EMBL" id="LAZR01000568">
    <property type="protein sequence ID" value="KKN64065.1"/>
    <property type="molecule type" value="Genomic_DNA"/>
</dbReference>
<name>A0A0F9S5C0_9ZZZZ</name>
<accession>A0A0F9S5C0</accession>
<sequence>MKEEKNVVRQIPENKRHSYTFSGKVYPIKEWLELGEKLFGEDRTKWRFICPSCKNIQSAETIHQHNPQIIDDDSLKRIHEQFVYFNCEGRLNDKYGCNWSLGGLFRIHKTEIILDDGSYHPVFEFHTKSLETK</sequence>
<protein>
    <submittedName>
        <fullName evidence="1">Uncharacterized protein</fullName>
    </submittedName>
</protein>
<comment type="caution">
    <text evidence="1">The sequence shown here is derived from an EMBL/GenBank/DDBJ whole genome shotgun (WGS) entry which is preliminary data.</text>
</comment>
<dbReference type="InterPro" id="IPR048166">
    <property type="entry name" value="VVA0879-like"/>
</dbReference>
<evidence type="ECO:0000313" key="1">
    <source>
        <dbReference type="EMBL" id="KKN64065.1"/>
    </source>
</evidence>
<dbReference type="AlphaFoldDB" id="A0A0F9S5C0"/>
<organism evidence="1">
    <name type="scientific">marine sediment metagenome</name>
    <dbReference type="NCBI Taxonomy" id="412755"/>
    <lineage>
        <taxon>unclassified sequences</taxon>
        <taxon>metagenomes</taxon>
        <taxon>ecological metagenomes</taxon>
    </lineage>
</organism>